<organism evidence="1 2">
    <name type="scientific">Sodiomyces alkalinus (strain CBS 110278 / VKM F-3762 / F11)</name>
    <name type="common">Alkaliphilic filamentous fungus</name>
    <dbReference type="NCBI Taxonomy" id="1314773"/>
    <lineage>
        <taxon>Eukaryota</taxon>
        <taxon>Fungi</taxon>
        <taxon>Dikarya</taxon>
        <taxon>Ascomycota</taxon>
        <taxon>Pezizomycotina</taxon>
        <taxon>Sordariomycetes</taxon>
        <taxon>Hypocreomycetidae</taxon>
        <taxon>Glomerellales</taxon>
        <taxon>Plectosphaerellaceae</taxon>
        <taxon>Sodiomyces</taxon>
    </lineage>
</organism>
<dbReference type="AlphaFoldDB" id="A0A3N2Q7F8"/>
<evidence type="ECO:0000313" key="2">
    <source>
        <dbReference type="Proteomes" id="UP000272025"/>
    </source>
</evidence>
<dbReference type="GeneID" id="39583185"/>
<dbReference type="EMBL" id="ML119051">
    <property type="protein sequence ID" value="ROT42565.1"/>
    <property type="molecule type" value="Genomic_DNA"/>
</dbReference>
<accession>A0A3N2Q7F8</accession>
<gene>
    <name evidence="1" type="ORF">SODALDRAFT_374873</name>
</gene>
<name>A0A3N2Q7F8_SODAK</name>
<sequence length="237" mass="25977">MAGHLILLPRGRILIAMTAITSFSCIFDRHSHPQQTLEELPRLSRVSKRRTMSLGIACRWRMKGKGISSVPFLGGGPYSAAGSDPVVRKPGYDRKFIRIPCRCPSLFACHFDVCKRRMISCVRLPCRVLEPQKPSSRKPALGRLTDLAVSGPPAAFNPTDAWRQATRSQPDGTAFAFVSFPLAFSASRVPGLYVASFLLPPGLAHRHSYCTPSAAALPSRDHTFLSTALLSFFSPLP</sequence>
<reference evidence="1 2" key="1">
    <citation type="journal article" date="2018" name="Mol. Ecol.">
        <title>The obligate alkalophilic soda-lake fungus Sodiomyces alkalinus has shifted to a protein diet.</title>
        <authorList>
            <person name="Grum-Grzhimaylo A.A."/>
            <person name="Falkoski D.L."/>
            <person name="van den Heuvel J."/>
            <person name="Valero-Jimenez C.A."/>
            <person name="Min B."/>
            <person name="Choi I.G."/>
            <person name="Lipzen A."/>
            <person name="Daum C.G."/>
            <person name="Aanen D.K."/>
            <person name="Tsang A."/>
            <person name="Henrissat B."/>
            <person name="Bilanenko E.N."/>
            <person name="de Vries R.P."/>
            <person name="van Kan J.A.L."/>
            <person name="Grigoriev I.V."/>
            <person name="Debets A.J.M."/>
        </authorList>
    </citation>
    <scope>NUCLEOTIDE SEQUENCE [LARGE SCALE GENOMIC DNA]</scope>
    <source>
        <strain evidence="1 2">F11</strain>
    </source>
</reference>
<protein>
    <submittedName>
        <fullName evidence="1">Uncharacterized protein</fullName>
    </submittedName>
</protein>
<dbReference type="RefSeq" id="XP_028470371.1">
    <property type="nucleotide sequence ID" value="XM_028614707.1"/>
</dbReference>
<evidence type="ECO:0000313" key="1">
    <source>
        <dbReference type="EMBL" id="ROT42565.1"/>
    </source>
</evidence>
<dbReference type="Proteomes" id="UP000272025">
    <property type="component" value="Unassembled WGS sequence"/>
</dbReference>
<proteinExistence type="predicted"/>
<keyword evidence="2" id="KW-1185">Reference proteome</keyword>